<keyword evidence="3" id="KW-0328">Glycosyltransferase</keyword>
<dbReference type="STRING" id="1798338.A3J56_00170"/>
<evidence type="ECO:0000256" key="7">
    <source>
        <dbReference type="ARBA" id="ARBA00023136"/>
    </source>
</evidence>
<dbReference type="GO" id="GO:0016763">
    <property type="term" value="F:pentosyltransferase activity"/>
    <property type="evidence" value="ECO:0007669"/>
    <property type="project" value="TreeGrafter"/>
</dbReference>
<feature type="transmembrane region" description="Helical" evidence="8">
    <location>
        <begin position="197"/>
        <end position="226"/>
    </location>
</feature>
<feature type="transmembrane region" description="Helical" evidence="8">
    <location>
        <begin position="385"/>
        <end position="406"/>
    </location>
</feature>
<feature type="domain" description="Glycosyltransferase RgtA/B/C/D-like" evidence="9">
    <location>
        <begin position="81"/>
        <end position="255"/>
    </location>
</feature>
<keyword evidence="4" id="KW-0808">Transferase</keyword>
<comment type="caution">
    <text evidence="10">The sequence shown here is derived from an EMBL/GenBank/DDBJ whole genome shotgun (WGS) entry which is preliminary data.</text>
</comment>
<evidence type="ECO:0000256" key="2">
    <source>
        <dbReference type="ARBA" id="ARBA00022475"/>
    </source>
</evidence>
<dbReference type="GO" id="GO:0009103">
    <property type="term" value="P:lipopolysaccharide biosynthetic process"/>
    <property type="evidence" value="ECO:0007669"/>
    <property type="project" value="UniProtKB-ARBA"/>
</dbReference>
<evidence type="ECO:0000256" key="3">
    <source>
        <dbReference type="ARBA" id="ARBA00022676"/>
    </source>
</evidence>
<feature type="transmembrane region" description="Helical" evidence="8">
    <location>
        <begin position="106"/>
        <end position="123"/>
    </location>
</feature>
<feature type="transmembrane region" description="Helical" evidence="8">
    <location>
        <begin position="238"/>
        <end position="258"/>
    </location>
</feature>
<keyword evidence="6 8" id="KW-1133">Transmembrane helix</keyword>
<reference evidence="10 11" key="1">
    <citation type="journal article" date="2016" name="Nat. Commun.">
        <title>Thousands of microbial genomes shed light on interconnected biogeochemical processes in an aquifer system.</title>
        <authorList>
            <person name="Anantharaman K."/>
            <person name="Brown C.T."/>
            <person name="Hug L.A."/>
            <person name="Sharon I."/>
            <person name="Castelle C.J."/>
            <person name="Probst A.J."/>
            <person name="Thomas B.C."/>
            <person name="Singh A."/>
            <person name="Wilkins M.J."/>
            <person name="Karaoz U."/>
            <person name="Brodie E.L."/>
            <person name="Williams K.H."/>
            <person name="Hubbard S.S."/>
            <person name="Banfield J.F."/>
        </authorList>
    </citation>
    <scope>NUCLEOTIDE SEQUENCE [LARGE SCALE GENOMIC DNA]</scope>
</reference>
<organism evidence="10 11">
    <name type="scientific">Candidatus Giovannonibacteria bacterium RIFCSPHIGHO2_02_FULL_46_20</name>
    <dbReference type="NCBI Taxonomy" id="1798338"/>
    <lineage>
        <taxon>Bacteria</taxon>
        <taxon>Candidatus Giovannoniibacteriota</taxon>
    </lineage>
</organism>
<sequence>MQENIRKYLLNTHILLLAVLLLGFSVRIWGLGSAEIFHDEGLYAFRSIGYLDYVQNIDQTTPIEWFADRELPWWTNLSFHDAPPLFFLVQHIFFRIFGDSLFVARLPSLIAGMFAILLMYLIGKRITIPGVEEERNLFGLFAALLLSINHIHIWISRSSLLESLLLTLILANIYFFLRFVHRGSPTPTVGSDSQLNWLWFGITFGLALLTKYTGIFLLLLYGVYCVLFYRPLLKHWRLYAACGIAILVFSPVLIYNAYLYTASGHFDLQFAYLFGQETPGWRAGFLGKSQEPFSNILQNLTAMYSVPFLVVTMLSALFALVFQKARHYIHITAFALLGILSVTFLLTSAGSAYRFLVLYAPFAILLIILTGFLLNVYTKANRHVLGLRIIFVAAFIFLASEIWFTIDGIFLEFPQLGIVEMNRRLDELVGEGPSQTLPQVSNFHLNAVVQRYARHYPPGDHQKIIVYDSSLIISAKLWLFTRRFYYHGIPTFPTEAFKQLIQERGVEYFKNYEIYFVRVNEQTVLANPYAPRTPHAKELEDFLTAELGLSPSFVTYAYQPTPEGGYQQLPALSLFKITF</sequence>
<dbReference type="GO" id="GO:0005886">
    <property type="term" value="C:plasma membrane"/>
    <property type="evidence" value="ECO:0007669"/>
    <property type="project" value="UniProtKB-SubCell"/>
</dbReference>
<dbReference type="EMBL" id="MFHQ01000038">
    <property type="protein sequence ID" value="OGF73666.1"/>
    <property type="molecule type" value="Genomic_DNA"/>
</dbReference>
<keyword evidence="5 8" id="KW-0812">Transmembrane</keyword>
<dbReference type="AlphaFoldDB" id="A0A1F5WDF3"/>
<feature type="transmembrane region" description="Helical" evidence="8">
    <location>
        <begin position="329"/>
        <end position="350"/>
    </location>
</feature>
<gene>
    <name evidence="10" type="ORF">A3J56_00170</name>
</gene>
<name>A0A1F5WDF3_9BACT</name>
<dbReference type="Pfam" id="PF13231">
    <property type="entry name" value="PMT_2"/>
    <property type="match status" value="1"/>
</dbReference>
<evidence type="ECO:0000259" key="9">
    <source>
        <dbReference type="Pfam" id="PF13231"/>
    </source>
</evidence>
<evidence type="ECO:0000313" key="11">
    <source>
        <dbReference type="Proteomes" id="UP000178406"/>
    </source>
</evidence>
<keyword evidence="2" id="KW-1003">Cell membrane</keyword>
<feature type="transmembrane region" description="Helical" evidence="8">
    <location>
        <begin position="302"/>
        <end position="322"/>
    </location>
</feature>
<dbReference type="InterPro" id="IPR050297">
    <property type="entry name" value="LipidA_mod_glycosyltrf_83"/>
</dbReference>
<comment type="subcellular location">
    <subcellularLocation>
        <location evidence="1">Cell membrane</location>
        <topology evidence="1">Multi-pass membrane protein</topology>
    </subcellularLocation>
</comment>
<evidence type="ECO:0000256" key="6">
    <source>
        <dbReference type="ARBA" id="ARBA00022989"/>
    </source>
</evidence>
<dbReference type="PANTHER" id="PTHR33908:SF11">
    <property type="entry name" value="MEMBRANE PROTEIN"/>
    <property type="match status" value="1"/>
</dbReference>
<dbReference type="InterPro" id="IPR038731">
    <property type="entry name" value="RgtA/B/C-like"/>
</dbReference>
<keyword evidence="7 8" id="KW-0472">Membrane</keyword>
<proteinExistence type="predicted"/>
<dbReference type="PANTHER" id="PTHR33908">
    <property type="entry name" value="MANNOSYLTRANSFERASE YKCB-RELATED"/>
    <property type="match status" value="1"/>
</dbReference>
<feature type="transmembrane region" description="Helical" evidence="8">
    <location>
        <begin position="356"/>
        <end position="378"/>
    </location>
</feature>
<evidence type="ECO:0000256" key="4">
    <source>
        <dbReference type="ARBA" id="ARBA00022679"/>
    </source>
</evidence>
<evidence type="ECO:0000256" key="5">
    <source>
        <dbReference type="ARBA" id="ARBA00022692"/>
    </source>
</evidence>
<evidence type="ECO:0000256" key="8">
    <source>
        <dbReference type="SAM" id="Phobius"/>
    </source>
</evidence>
<evidence type="ECO:0000313" key="10">
    <source>
        <dbReference type="EMBL" id="OGF73666.1"/>
    </source>
</evidence>
<feature type="transmembrane region" description="Helical" evidence="8">
    <location>
        <begin position="160"/>
        <end position="177"/>
    </location>
</feature>
<protein>
    <recommendedName>
        <fullName evidence="9">Glycosyltransferase RgtA/B/C/D-like domain-containing protein</fullName>
    </recommendedName>
</protein>
<accession>A0A1F5WDF3</accession>
<evidence type="ECO:0000256" key="1">
    <source>
        <dbReference type="ARBA" id="ARBA00004651"/>
    </source>
</evidence>
<dbReference type="Proteomes" id="UP000178406">
    <property type="component" value="Unassembled WGS sequence"/>
</dbReference>
<feature type="transmembrane region" description="Helical" evidence="8">
    <location>
        <begin position="135"/>
        <end position="153"/>
    </location>
</feature>